<dbReference type="InterPro" id="IPR004158">
    <property type="entry name" value="DUF247_pln"/>
</dbReference>
<dbReference type="OrthoDB" id="591587at2759"/>
<evidence type="ECO:0000313" key="1">
    <source>
        <dbReference type="EMBL" id="OEL37030.1"/>
    </source>
</evidence>
<protein>
    <submittedName>
        <fullName evidence="1">Uncharacterized protein</fullName>
    </submittedName>
</protein>
<dbReference type="EMBL" id="LWDX02006938">
    <property type="protein sequence ID" value="OEL37030.1"/>
    <property type="molecule type" value="Genomic_DNA"/>
</dbReference>
<comment type="caution">
    <text evidence="1">The sequence shown here is derived from an EMBL/GenBank/DDBJ whole genome shotgun (WGS) entry which is preliminary data.</text>
</comment>
<proteinExistence type="predicted"/>
<dbReference type="STRING" id="888268.A0A1E5WIR8"/>
<organism evidence="1 2">
    <name type="scientific">Dichanthelium oligosanthes</name>
    <dbReference type="NCBI Taxonomy" id="888268"/>
    <lineage>
        <taxon>Eukaryota</taxon>
        <taxon>Viridiplantae</taxon>
        <taxon>Streptophyta</taxon>
        <taxon>Embryophyta</taxon>
        <taxon>Tracheophyta</taxon>
        <taxon>Spermatophyta</taxon>
        <taxon>Magnoliopsida</taxon>
        <taxon>Liliopsida</taxon>
        <taxon>Poales</taxon>
        <taxon>Poaceae</taxon>
        <taxon>PACMAD clade</taxon>
        <taxon>Panicoideae</taxon>
        <taxon>Panicodae</taxon>
        <taxon>Paniceae</taxon>
        <taxon>Dichantheliinae</taxon>
        <taxon>Dichanthelium</taxon>
    </lineage>
</organism>
<gene>
    <name evidence="1" type="ORF">BAE44_0001952</name>
</gene>
<dbReference type="Pfam" id="PF03140">
    <property type="entry name" value="DUF247"/>
    <property type="match status" value="1"/>
</dbReference>
<accession>A0A1E5WIR8</accession>
<sequence>MQGYIRQVAAREREARALYGAEDVDEIKAEEFIRMLVLDGCFIIEHLVNVATGKQEQWLHATPFGPAQLSVGGSHPRRELVLVDLINSTRVTRLPEFDSPPAITAAT</sequence>
<dbReference type="AlphaFoldDB" id="A0A1E5WIR8"/>
<evidence type="ECO:0000313" key="2">
    <source>
        <dbReference type="Proteomes" id="UP000095767"/>
    </source>
</evidence>
<dbReference type="Proteomes" id="UP000095767">
    <property type="component" value="Unassembled WGS sequence"/>
</dbReference>
<reference evidence="1 2" key="1">
    <citation type="submission" date="2016-09" db="EMBL/GenBank/DDBJ databases">
        <title>The draft genome of Dichanthelium oligosanthes: A C3 panicoid grass species.</title>
        <authorList>
            <person name="Studer A.J."/>
            <person name="Schnable J.C."/>
            <person name="Brutnell T.P."/>
        </authorList>
    </citation>
    <scope>NUCLEOTIDE SEQUENCE [LARGE SCALE GENOMIC DNA]</scope>
    <source>
        <strain evidence="2">cv. Kellogg 1175</strain>
        <tissue evidence="1">Leaf</tissue>
    </source>
</reference>
<keyword evidence="2" id="KW-1185">Reference proteome</keyword>
<name>A0A1E5WIR8_9POAL</name>